<evidence type="ECO:0000313" key="3">
    <source>
        <dbReference type="Proteomes" id="UP000287651"/>
    </source>
</evidence>
<accession>A0A427A307</accession>
<dbReference type="Gene3D" id="1.20.5.110">
    <property type="match status" value="1"/>
</dbReference>
<organism evidence="2 3">
    <name type="scientific">Ensete ventricosum</name>
    <name type="common">Abyssinian banana</name>
    <name type="synonym">Musa ensete</name>
    <dbReference type="NCBI Taxonomy" id="4639"/>
    <lineage>
        <taxon>Eukaryota</taxon>
        <taxon>Viridiplantae</taxon>
        <taxon>Streptophyta</taxon>
        <taxon>Embryophyta</taxon>
        <taxon>Tracheophyta</taxon>
        <taxon>Spermatophyta</taxon>
        <taxon>Magnoliopsida</taxon>
        <taxon>Liliopsida</taxon>
        <taxon>Zingiberales</taxon>
        <taxon>Musaceae</taxon>
        <taxon>Ensete</taxon>
    </lineage>
</organism>
<keyword evidence="1" id="KW-0175">Coiled coil</keyword>
<reference evidence="2 3" key="1">
    <citation type="journal article" date="2014" name="Agronomy (Basel)">
        <title>A Draft Genome Sequence for Ensete ventricosum, the Drought-Tolerant Tree Against Hunger.</title>
        <authorList>
            <person name="Harrison J."/>
            <person name="Moore K.A."/>
            <person name="Paszkiewicz K."/>
            <person name="Jones T."/>
            <person name="Grant M."/>
            <person name="Ambacheew D."/>
            <person name="Muzemil S."/>
            <person name="Studholme D.J."/>
        </authorList>
    </citation>
    <scope>NUCLEOTIDE SEQUENCE [LARGE SCALE GENOMIC DNA]</scope>
</reference>
<gene>
    <name evidence="2" type="ORF">B296_00016351</name>
</gene>
<name>A0A427A307_ENSVE</name>
<evidence type="ECO:0000313" key="2">
    <source>
        <dbReference type="EMBL" id="RRT70563.1"/>
    </source>
</evidence>
<protein>
    <submittedName>
        <fullName evidence="2">Uncharacterized protein</fullName>
    </submittedName>
</protein>
<evidence type="ECO:0000256" key="1">
    <source>
        <dbReference type="SAM" id="Coils"/>
    </source>
</evidence>
<dbReference type="EMBL" id="AMZH03003970">
    <property type="protein sequence ID" value="RRT70563.1"/>
    <property type="molecule type" value="Genomic_DNA"/>
</dbReference>
<feature type="coiled-coil region" evidence="1">
    <location>
        <begin position="100"/>
        <end position="137"/>
    </location>
</feature>
<sequence>MDSLHTDSVVLRAEAASAQATVGIQPNSWSKHDSCRLLLRSFTKLAGLNLRRKKEGELSTHSMLARKEEVGSKKAQVAREASTTITTATGHVIAVSEFIAQFDEAARKRLNRMNEKLKELETQMEALEAEMSKANDFSGWS</sequence>
<comment type="caution">
    <text evidence="2">The sequence shown here is derived from an EMBL/GenBank/DDBJ whole genome shotgun (WGS) entry which is preliminary data.</text>
</comment>
<dbReference type="AlphaFoldDB" id="A0A427A307"/>
<dbReference type="Proteomes" id="UP000287651">
    <property type="component" value="Unassembled WGS sequence"/>
</dbReference>
<proteinExistence type="predicted"/>